<reference evidence="1 2" key="1">
    <citation type="submission" date="2019-08" db="EMBL/GenBank/DDBJ databases">
        <title>In-depth cultivation of the pig gut microbiome towards novel bacterial diversity and tailored functional studies.</title>
        <authorList>
            <person name="Wylensek D."/>
            <person name="Hitch T.C.A."/>
            <person name="Clavel T."/>
        </authorList>
    </citation>
    <scope>NUCLEOTIDE SEQUENCE [LARGE SCALE GENOMIC DNA]</scope>
    <source>
        <strain evidence="1 2">BBE-744-WT-12</strain>
    </source>
</reference>
<evidence type="ECO:0000313" key="1">
    <source>
        <dbReference type="EMBL" id="MST96033.1"/>
    </source>
</evidence>
<protein>
    <submittedName>
        <fullName evidence="1">Uncharacterized protein</fullName>
    </submittedName>
</protein>
<dbReference type="PROSITE" id="PS51257">
    <property type="entry name" value="PROKAR_LIPOPROTEIN"/>
    <property type="match status" value="1"/>
</dbReference>
<dbReference type="AlphaFoldDB" id="A0A844FYS1"/>
<keyword evidence="2" id="KW-1185">Reference proteome</keyword>
<dbReference type="RefSeq" id="WP_106054852.1">
    <property type="nucleotide sequence ID" value="NZ_CALXOB010000031.1"/>
</dbReference>
<organism evidence="1 2">
    <name type="scientific">Victivallis lenta</name>
    <dbReference type="NCBI Taxonomy" id="2606640"/>
    <lineage>
        <taxon>Bacteria</taxon>
        <taxon>Pseudomonadati</taxon>
        <taxon>Lentisphaerota</taxon>
        <taxon>Lentisphaeria</taxon>
        <taxon>Victivallales</taxon>
        <taxon>Victivallaceae</taxon>
        <taxon>Victivallis</taxon>
    </lineage>
</organism>
<dbReference type="Proteomes" id="UP000435649">
    <property type="component" value="Unassembled WGS sequence"/>
</dbReference>
<name>A0A844FYS1_9BACT</name>
<dbReference type="EMBL" id="VUNS01000002">
    <property type="protein sequence ID" value="MST96033.1"/>
    <property type="molecule type" value="Genomic_DNA"/>
</dbReference>
<accession>A0A844FYS1</accession>
<evidence type="ECO:0000313" key="2">
    <source>
        <dbReference type="Proteomes" id="UP000435649"/>
    </source>
</evidence>
<sequence length="69" mass="6899">MRKFLLKLLVRCSVPLSLVLALFGTGGCSGGDGERQALAGDIAPAPEAAVPTILGKPAPLPAAGEETGK</sequence>
<gene>
    <name evidence="1" type="ORF">FYJ85_03110</name>
</gene>
<comment type="caution">
    <text evidence="1">The sequence shown here is derived from an EMBL/GenBank/DDBJ whole genome shotgun (WGS) entry which is preliminary data.</text>
</comment>
<proteinExistence type="predicted"/>